<evidence type="ECO:0000256" key="3">
    <source>
        <dbReference type="ARBA" id="ARBA00022737"/>
    </source>
</evidence>
<dbReference type="PANTHER" id="PTHR10253">
    <property type="entry name" value="POLYCOMB PROTEIN"/>
    <property type="match status" value="1"/>
</dbReference>
<dbReference type="SUPFAM" id="SSF50978">
    <property type="entry name" value="WD40 repeat-like"/>
    <property type="match status" value="1"/>
</dbReference>
<name>A0ABD3Q3N1_9STRA</name>
<comment type="similarity">
    <text evidence="1">Belongs to the WD repeat ESC family.</text>
</comment>
<keyword evidence="5" id="KW-0804">Transcription</keyword>
<feature type="repeat" description="WD" evidence="6">
    <location>
        <begin position="496"/>
        <end position="523"/>
    </location>
</feature>
<dbReference type="AlphaFoldDB" id="A0ABD3Q3N1"/>
<dbReference type="Proteomes" id="UP001530400">
    <property type="component" value="Unassembled WGS sequence"/>
</dbReference>
<feature type="repeat" description="WD" evidence="6">
    <location>
        <begin position="215"/>
        <end position="257"/>
    </location>
</feature>
<dbReference type="InterPro" id="IPR001680">
    <property type="entry name" value="WD40_rpt"/>
</dbReference>
<gene>
    <name evidence="8" type="ORF">ACHAWO_010230</name>
</gene>
<dbReference type="InterPro" id="IPR015943">
    <property type="entry name" value="WD40/YVTN_repeat-like_dom_sf"/>
</dbReference>
<dbReference type="SMART" id="SM00320">
    <property type="entry name" value="WD40"/>
    <property type="match status" value="5"/>
</dbReference>
<protein>
    <submittedName>
        <fullName evidence="8">Uncharacterized protein</fullName>
    </submittedName>
</protein>
<evidence type="ECO:0000313" key="9">
    <source>
        <dbReference type="Proteomes" id="UP001530400"/>
    </source>
</evidence>
<dbReference type="InterPro" id="IPR019775">
    <property type="entry name" value="WD40_repeat_CS"/>
</dbReference>
<comment type="caution">
    <text evidence="8">The sequence shown here is derived from an EMBL/GenBank/DDBJ whole genome shotgun (WGS) entry which is preliminary data.</text>
</comment>
<keyword evidence="3" id="KW-0677">Repeat</keyword>
<dbReference type="PROSITE" id="PS00678">
    <property type="entry name" value="WD_REPEATS_1"/>
    <property type="match status" value="2"/>
</dbReference>
<evidence type="ECO:0000256" key="1">
    <source>
        <dbReference type="ARBA" id="ARBA00008075"/>
    </source>
</evidence>
<feature type="region of interest" description="Disordered" evidence="7">
    <location>
        <begin position="149"/>
        <end position="172"/>
    </location>
</feature>
<feature type="repeat" description="WD" evidence="6">
    <location>
        <begin position="261"/>
        <end position="294"/>
    </location>
</feature>
<reference evidence="8 9" key="1">
    <citation type="submission" date="2024-10" db="EMBL/GenBank/DDBJ databases">
        <title>Updated reference genomes for cyclostephanoid diatoms.</title>
        <authorList>
            <person name="Roberts W.R."/>
            <person name="Alverson A.J."/>
        </authorList>
    </citation>
    <scope>NUCLEOTIDE SEQUENCE [LARGE SCALE GENOMIC DNA]</scope>
    <source>
        <strain evidence="8 9">AJA010-31</strain>
    </source>
</reference>
<dbReference type="Pfam" id="PF00400">
    <property type="entry name" value="WD40"/>
    <property type="match status" value="3"/>
</dbReference>
<keyword evidence="2 6" id="KW-0853">WD repeat</keyword>
<dbReference type="PROSITE" id="PS50082">
    <property type="entry name" value="WD_REPEATS_2"/>
    <property type="match status" value="3"/>
</dbReference>
<evidence type="ECO:0000256" key="6">
    <source>
        <dbReference type="PROSITE-ProRule" id="PRU00221"/>
    </source>
</evidence>
<dbReference type="InterPro" id="IPR036322">
    <property type="entry name" value="WD40_repeat_dom_sf"/>
</dbReference>
<evidence type="ECO:0000256" key="4">
    <source>
        <dbReference type="ARBA" id="ARBA00023015"/>
    </source>
</evidence>
<evidence type="ECO:0000256" key="2">
    <source>
        <dbReference type="ARBA" id="ARBA00022574"/>
    </source>
</evidence>
<sequence>MPRIPKGFQLRGAVKENHKHPIYAVAWSPHIHTDCNSHSDGQTTISYFATCAGPCAAIYEVVTTSVQSTKDGRQQAQPPVVRQVYRDVDDDETFYTCAFGGRGVGSPVGYAPVGSAVDTSEVLDGTESSDDGATRIIYFGKSNNDINASDSYGSDGEASSKPPLKRQKTDRSTHQSQFLFPFSSTQDGPPLLCLAGTRGIIKVIDTVRRSLFLTLSGHGDEITDLQFSPTNEWLLLSASYDESIRLWNLQRGTNVAVFTGHDGHRRQVLSVSWHFSGTKFASCAMDNIIKLWNVIGSDGDNSAGSIEAAIEESQHVMPNDFPKHEMGNNGNATPVETKFKPIVQQTPYFSTNKVHTDYVDCVQFVGDLILSKSVHNKVVLWKPILDKDDNTKLESPSSIENNDSESTESSSRIPSGILFLREFTLSHCNSWFVRFHSPSPYHRILALGNQKGEVKVWQIGGEKGCNPDAKFYCNLTTSNVGGMHASNSNDNGGCTVRMVKFSPDASCLVAVCDDGTIWMWEAS</sequence>
<organism evidence="8 9">
    <name type="scientific">Cyclotella atomus</name>
    <dbReference type="NCBI Taxonomy" id="382360"/>
    <lineage>
        <taxon>Eukaryota</taxon>
        <taxon>Sar</taxon>
        <taxon>Stramenopiles</taxon>
        <taxon>Ochrophyta</taxon>
        <taxon>Bacillariophyta</taxon>
        <taxon>Coscinodiscophyceae</taxon>
        <taxon>Thalassiosirophycidae</taxon>
        <taxon>Stephanodiscales</taxon>
        <taxon>Stephanodiscaceae</taxon>
        <taxon>Cyclotella</taxon>
    </lineage>
</organism>
<feature type="region of interest" description="Disordered" evidence="7">
    <location>
        <begin position="391"/>
        <end position="411"/>
    </location>
</feature>
<keyword evidence="9" id="KW-1185">Reference proteome</keyword>
<evidence type="ECO:0000313" key="8">
    <source>
        <dbReference type="EMBL" id="KAL3794795.1"/>
    </source>
</evidence>
<evidence type="ECO:0000256" key="7">
    <source>
        <dbReference type="SAM" id="MobiDB-lite"/>
    </source>
</evidence>
<dbReference type="PROSITE" id="PS50294">
    <property type="entry name" value="WD_REPEATS_REGION"/>
    <property type="match status" value="3"/>
</dbReference>
<dbReference type="EMBL" id="JALLPJ020000342">
    <property type="protein sequence ID" value="KAL3794795.1"/>
    <property type="molecule type" value="Genomic_DNA"/>
</dbReference>
<accession>A0ABD3Q3N1</accession>
<keyword evidence="4" id="KW-0805">Transcription regulation</keyword>
<dbReference type="Gene3D" id="2.130.10.10">
    <property type="entry name" value="YVTN repeat-like/Quinoprotein amine dehydrogenase"/>
    <property type="match status" value="1"/>
</dbReference>
<proteinExistence type="inferred from homology"/>
<dbReference type="InterPro" id="IPR051243">
    <property type="entry name" value="PcG_WD-repeat"/>
</dbReference>
<evidence type="ECO:0000256" key="5">
    <source>
        <dbReference type="ARBA" id="ARBA00023163"/>
    </source>
</evidence>